<evidence type="ECO:0000256" key="8">
    <source>
        <dbReference type="RuleBase" id="RU004447"/>
    </source>
</evidence>
<evidence type="ECO:0000256" key="4">
    <source>
        <dbReference type="ARBA" id="ARBA00022723"/>
    </source>
</evidence>
<evidence type="ECO:0000259" key="11">
    <source>
        <dbReference type="Pfam" id="PF05193"/>
    </source>
</evidence>
<dbReference type="PANTHER" id="PTHR43690">
    <property type="entry name" value="NARDILYSIN"/>
    <property type="match status" value="1"/>
</dbReference>
<accession>A0ABY4EAY1</accession>
<evidence type="ECO:0000256" key="2">
    <source>
        <dbReference type="ARBA" id="ARBA00007261"/>
    </source>
</evidence>
<keyword evidence="13" id="KW-1185">Reference proteome</keyword>
<dbReference type="Pfam" id="PF00675">
    <property type="entry name" value="Peptidase_M16"/>
    <property type="match status" value="1"/>
</dbReference>
<name>A0ABY4EAY1_VITST</name>
<evidence type="ECO:0000256" key="3">
    <source>
        <dbReference type="ARBA" id="ARBA00022670"/>
    </source>
</evidence>
<evidence type="ECO:0000259" key="10">
    <source>
        <dbReference type="Pfam" id="PF00675"/>
    </source>
</evidence>
<keyword evidence="9" id="KW-0732">Signal</keyword>
<feature type="domain" description="Peptidase M16 N-terminal" evidence="10">
    <location>
        <begin position="34"/>
        <end position="177"/>
    </location>
</feature>
<evidence type="ECO:0000256" key="6">
    <source>
        <dbReference type="ARBA" id="ARBA00022833"/>
    </source>
</evidence>
<dbReference type="SUPFAM" id="SSF63411">
    <property type="entry name" value="LuxS/MPP-like metallohydrolase"/>
    <property type="match status" value="2"/>
</dbReference>
<keyword evidence="5" id="KW-0378">Hydrolase</keyword>
<keyword evidence="4" id="KW-0479">Metal-binding</keyword>
<dbReference type="PANTHER" id="PTHR43690:SF17">
    <property type="entry name" value="PROTEIN YHJJ"/>
    <property type="match status" value="1"/>
</dbReference>
<evidence type="ECO:0000256" key="7">
    <source>
        <dbReference type="ARBA" id="ARBA00023049"/>
    </source>
</evidence>
<dbReference type="RefSeq" id="WP_019958601.1">
    <property type="nucleotide sequence ID" value="NZ_CP091512.1"/>
</dbReference>
<dbReference type="Proteomes" id="UP000832034">
    <property type="component" value="Chromosome"/>
</dbReference>
<feature type="signal peptide" evidence="9">
    <location>
        <begin position="1"/>
        <end position="21"/>
    </location>
</feature>
<dbReference type="PROSITE" id="PS00143">
    <property type="entry name" value="INSULINASE"/>
    <property type="match status" value="1"/>
</dbReference>
<proteinExistence type="inferred from homology"/>
<keyword evidence="6" id="KW-0862">Zinc</keyword>
<gene>
    <name evidence="12" type="ORF">LVJ81_12750</name>
</gene>
<dbReference type="InterPro" id="IPR050626">
    <property type="entry name" value="Peptidase_M16"/>
</dbReference>
<evidence type="ECO:0000256" key="5">
    <source>
        <dbReference type="ARBA" id="ARBA00022801"/>
    </source>
</evidence>
<evidence type="ECO:0000256" key="1">
    <source>
        <dbReference type="ARBA" id="ARBA00001947"/>
    </source>
</evidence>
<dbReference type="Pfam" id="PF05193">
    <property type="entry name" value="Peptidase_M16_C"/>
    <property type="match status" value="1"/>
</dbReference>
<evidence type="ECO:0000313" key="13">
    <source>
        <dbReference type="Proteomes" id="UP000832034"/>
    </source>
</evidence>
<reference evidence="12" key="2">
    <citation type="journal article" date="2022" name="Res Sq">
        <title>Evolution of multicellular longitudinally dividing oral cavity symbionts (Neisseriaceae).</title>
        <authorList>
            <person name="Nyongesa S."/>
            <person name="Weber P."/>
            <person name="Bernet E."/>
            <person name="Pullido F."/>
            <person name="Nieckarz M."/>
            <person name="Delaby M."/>
            <person name="Nieves C."/>
            <person name="Viehboeck T."/>
            <person name="Krause N."/>
            <person name="Rivera-Millot A."/>
            <person name="Nakamura A."/>
            <person name="Vischer N."/>
            <person name="VanNieuwenhze M."/>
            <person name="Brun Y."/>
            <person name="Cava F."/>
            <person name="Bulgheresi S."/>
            <person name="Veyrier F."/>
        </authorList>
    </citation>
    <scope>NUCLEOTIDE SEQUENCE</scope>
    <source>
        <strain evidence="12">SAG 1488-6</strain>
    </source>
</reference>
<dbReference type="InterPro" id="IPR011249">
    <property type="entry name" value="Metalloenz_LuxS/M16"/>
</dbReference>
<dbReference type="InterPro" id="IPR001431">
    <property type="entry name" value="Pept_M16_Zn_BS"/>
</dbReference>
<dbReference type="InterPro" id="IPR011765">
    <property type="entry name" value="Pept_M16_N"/>
</dbReference>
<evidence type="ECO:0000313" key="12">
    <source>
        <dbReference type="EMBL" id="UOO92451.1"/>
    </source>
</evidence>
<protein>
    <submittedName>
        <fullName evidence="12">Insulinase family protein</fullName>
    </submittedName>
</protein>
<dbReference type="Gene3D" id="3.30.830.10">
    <property type="entry name" value="Metalloenzyme, LuxS/M16 peptidase-like"/>
    <property type="match status" value="2"/>
</dbReference>
<comment type="similarity">
    <text evidence="2 8">Belongs to the peptidase M16 family.</text>
</comment>
<keyword evidence="3" id="KW-0645">Protease</keyword>
<reference evidence="12" key="1">
    <citation type="submission" date="2021-12" db="EMBL/GenBank/DDBJ databases">
        <authorList>
            <person name="Veyrier F.J."/>
        </authorList>
    </citation>
    <scope>NUCLEOTIDE SEQUENCE</scope>
    <source>
        <strain evidence="12">SAG 1488-6</strain>
    </source>
</reference>
<dbReference type="EMBL" id="CP091512">
    <property type="protein sequence ID" value="UOO92451.1"/>
    <property type="molecule type" value="Genomic_DNA"/>
</dbReference>
<comment type="cofactor">
    <cofactor evidence="1">
        <name>Zn(2+)</name>
        <dbReference type="ChEBI" id="CHEBI:29105"/>
    </cofactor>
</comment>
<sequence length="444" mass="48994">MYLKVWSSALLLAASYSSAWAQTLSHTLDNGLKIIVREDQRAPVVVTQLWYKVGSVDEETGKTGLSHVLEHMMFKGTPNIPSGEYAKRISALGGSLNAYTNRDETVYYQTIASQHLPEVLKMEADRMVNLSFSNADYVNELEVVKEERRLRTDDSPSGRLFETLYETAFVTSGNRSPIIGSMSDLGKMTGDDAKAWYRKWYAPNHATLVIVGDVDAKKTIQNVQQTFGDIHANTFTPPTLPQEPIQTQTRHAQTSAPSEVPMVALAYQVPHLKTLDERLPYALDTLANVLDGNAASRLEKNLVRGQPIALSVGANYSLLSRSDELFILSGAPAQNIDVTTLINALKQEIKKIATDGVDEAELTRIRTQREASEIYAKDAITAQASLLGNLESKGFSYQDEDAIRQKLNNVTAQEVQQAAQYLTDDKLTQVILQPESLSSKGAAQ</sequence>
<feature type="domain" description="Peptidase M16 C-terminal" evidence="11">
    <location>
        <begin position="188"/>
        <end position="368"/>
    </location>
</feature>
<evidence type="ECO:0000256" key="9">
    <source>
        <dbReference type="SAM" id="SignalP"/>
    </source>
</evidence>
<feature type="chain" id="PRO_5045935822" evidence="9">
    <location>
        <begin position="22"/>
        <end position="444"/>
    </location>
</feature>
<dbReference type="InterPro" id="IPR007863">
    <property type="entry name" value="Peptidase_M16_C"/>
</dbReference>
<keyword evidence="7" id="KW-0482">Metalloprotease</keyword>
<organism evidence="12 13">
    <name type="scientific">Vitreoscilla stercoraria</name>
    <dbReference type="NCBI Taxonomy" id="61"/>
    <lineage>
        <taxon>Bacteria</taxon>
        <taxon>Pseudomonadati</taxon>
        <taxon>Pseudomonadota</taxon>
        <taxon>Betaproteobacteria</taxon>
        <taxon>Neisseriales</taxon>
        <taxon>Neisseriaceae</taxon>
        <taxon>Vitreoscilla</taxon>
    </lineage>
</organism>